<dbReference type="EMBL" id="QJTF01000026">
    <property type="protein sequence ID" value="PYE86390.1"/>
    <property type="molecule type" value="Genomic_DNA"/>
</dbReference>
<evidence type="ECO:0000313" key="2">
    <source>
        <dbReference type="Proteomes" id="UP000247454"/>
    </source>
</evidence>
<organism evidence="1 2">
    <name type="scientific">Phyllobacterium leguminum</name>
    <dbReference type="NCBI Taxonomy" id="314237"/>
    <lineage>
        <taxon>Bacteria</taxon>
        <taxon>Pseudomonadati</taxon>
        <taxon>Pseudomonadota</taxon>
        <taxon>Alphaproteobacteria</taxon>
        <taxon>Hyphomicrobiales</taxon>
        <taxon>Phyllobacteriaceae</taxon>
        <taxon>Phyllobacterium</taxon>
    </lineage>
</organism>
<protein>
    <submittedName>
        <fullName evidence="1">Uncharacterized protein</fullName>
    </submittedName>
</protein>
<comment type="caution">
    <text evidence="1">The sequence shown here is derived from an EMBL/GenBank/DDBJ whole genome shotgun (WGS) entry which is preliminary data.</text>
</comment>
<evidence type="ECO:0000313" key="1">
    <source>
        <dbReference type="EMBL" id="PYE86390.1"/>
    </source>
</evidence>
<sequence>MASLLPPLHEGHAPIYLHNAFQDAIDAFEDWIAGTDEPAVDVNGKHTRISVIFRRLWSCTDTVPMRTLDALRHLAPAERLEPSVTNGPTYAQAARAMRALCEERLRRKLGGKPK</sequence>
<dbReference type="Proteomes" id="UP000247454">
    <property type="component" value="Unassembled WGS sequence"/>
</dbReference>
<dbReference type="AlphaFoldDB" id="A0A318SWU9"/>
<name>A0A318SWU9_9HYPH</name>
<reference evidence="1 2" key="1">
    <citation type="submission" date="2018-06" db="EMBL/GenBank/DDBJ databases">
        <title>Genomic Encyclopedia of Type Strains, Phase III (KMG-III): the genomes of soil and plant-associated and newly described type strains.</title>
        <authorList>
            <person name="Whitman W."/>
        </authorList>
    </citation>
    <scope>NUCLEOTIDE SEQUENCE [LARGE SCALE GENOMIC DNA]</scope>
    <source>
        <strain evidence="1 2">ORS 1419</strain>
    </source>
</reference>
<accession>A0A318SWU9</accession>
<dbReference type="RefSeq" id="WP_110754176.1">
    <property type="nucleotide sequence ID" value="NZ_QJTF01000026.1"/>
</dbReference>
<dbReference type="OrthoDB" id="8299238at2"/>
<keyword evidence="2" id="KW-1185">Reference proteome</keyword>
<proteinExistence type="predicted"/>
<gene>
    <name evidence="1" type="ORF">C7477_12616</name>
</gene>